<dbReference type="Proteomes" id="UP000001568">
    <property type="component" value="Chromosome 3"/>
</dbReference>
<dbReference type="OrthoDB" id="10662350at2759"/>
<reference evidence="2 3" key="1">
    <citation type="journal article" date="2007" name="Proc. Natl. Acad. Sci. U.S.A.">
        <title>The tiny eukaryote Ostreococcus provides genomic insights into the paradox of plankton speciation.</title>
        <authorList>
            <person name="Palenik B."/>
            <person name="Grimwood J."/>
            <person name="Aerts A."/>
            <person name="Rouze P."/>
            <person name="Salamov A."/>
            <person name="Putnam N."/>
            <person name="Dupont C."/>
            <person name="Jorgensen R."/>
            <person name="Derelle E."/>
            <person name="Rombauts S."/>
            <person name="Zhou K."/>
            <person name="Otillar R."/>
            <person name="Merchant S.S."/>
            <person name="Podell S."/>
            <person name="Gaasterland T."/>
            <person name="Napoli C."/>
            <person name="Gendler K."/>
            <person name="Manuell A."/>
            <person name="Tai V."/>
            <person name="Vallon O."/>
            <person name="Piganeau G."/>
            <person name="Jancek S."/>
            <person name="Heijde M."/>
            <person name="Jabbari K."/>
            <person name="Bowler C."/>
            <person name="Lohr M."/>
            <person name="Robbens S."/>
            <person name="Werner G."/>
            <person name="Dubchak I."/>
            <person name="Pazour G.J."/>
            <person name="Ren Q."/>
            <person name="Paulsen I."/>
            <person name="Delwiche C."/>
            <person name="Schmutz J."/>
            <person name="Rokhsar D."/>
            <person name="Van de Peer Y."/>
            <person name="Moreau H."/>
            <person name="Grigoriev I.V."/>
        </authorList>
    </citation>
    <scope>NUCLEOTIDE SEQUENCE [LARGE SCALE GENOMIC DNA]</scope>
    <source>
        <strain evidence="2 3">CCE9901</strain>
    </source>
</reference>
<dbReference type="Gramene" id="ABO94921">
    <property type="protein sequence ID" value="ABO94921"/>
    <property type="gene ID" value="OSTLU_14563"/>
</dbReference>
<dbReference type="AlphaFoldDB" id="A4RU85"/>
<evidence type="ECO:0000313" key="2">
    <source>
        <dbReference type="EMBL" id="ABO94921.1"/>
    </source>
</evidence>
<proteinExistence type="predicted"/>
<keyword evidence="3" id="KW-1185">Reference proteome</keyword>
<gene>
    <name evidence="2" type="ORF">OSTLU_14563</name>
</gene>
<protein>
    <submittedName>
        <fullName evidence="2">Uncharacterized protein</fullName>
    </submittedName>
</protein>
<dbReference type="EMBL" id="CP000583">
    <property type="protein sequence ID" value="ABO94921.1"/>
    <property type="molecule type" value="Genomic_DNA"/>
</dbReference>
<feature type="coiled-coil region" evidence="1">
    <location>
        <begin position="47"/>
        <end position="183"/>
    </location>
</feature>
<dbReference type="HOGENOM" id="CLU_954410_0_0_1"/>
<accession>A4RU85</accession>
<organism evidence="2 3">
    <name type="scientific">Ostreococcus lucimarinus (strain CCE9901)</name>
    <dbReference type="NCBI Taxonomy" id="436017"/>
    <lineage>
        <taxon>Eukaryota</taxon>
        <taxon>Viridiplantae</taxon>
        <taxon>Chlorophyta</taxon>
        <taxon>Mamiellophyceae</taxon>
        <taxon>Mamiellales</taxon>
        <taxon>Bathycoccaceae</taxon>
        <taxon>Ostreococcus</taxon>
    </lineage>
</organism>
<dbReference type="RefSeq" id="XP_001416628.1">
    <property type="nucleotide sequence ID" value="XM_001416591.1"/>
</dbReference>
<evidence type="ECO:0000313" key="3">
    <source>
        <dbReference type="Proteomes" id="UP000001568"/>
    </source>
</evidence>
<name>A4RU85_OSTLU</name>
<evidence type="ECO:0000256" key="1">
    <source>
        <dbReference type="SAM" id="Coils"/>
    </source>
</evidence>
<sequence>MRGENAEEDYIDVYASSRARRVARHAKAASTTLESQRRERHLLLEAVTQQKELLDVEQKRADDAEDELEKVTAQADALSKKLDDLMSTFMSRKLLERTCETPTPSSSVAATSTLQLENERLKREMYDMEKRHAAEIADLRADLRADKPNALTAEERRRLLTEIAEARKEIAVAKEARAKALSEAIDLRTKLESLGAAASVNGVSGANNAFTPAASVNGVSGANNASTPPKTPEWANIDWDAAHAEMDSIKAEKQRITPKLDSGKLPSLEEEIDWEAAYSDIDATRARRKILS</sequence>
<keyword evidence="1" id="KW-0175">Coiled coil</keyword>
<dbReference type="GeneID" id="5000991"/>
<dbReference type="KEGG" id="olu:OSTLU_14563"/>